<dbReference type="Pfam" id="PF14226">
    <property type="entry name" value="DIOX_N"/>
    <property type="match status" value="1"/>
</dbReference>
<dbReference type="Proteomes" id="UP000807115">
    <property type="component" value="Chromosome 4"/>
</dbReference>
<dbReference type="GO" id="GO:0046872">
    <property type="term" value="F:metal ion binding"/>
    <property type="evidence" value="ECO:0007669"/>
    <property type="project" value="UniProtKB-KW"/>
</dbReference>
<dbReference type="InterPro" id="IPR044861">
    <property type="entry name" value="IPNS-like_FE2OG_OXY"/>
</dbReference>
<comment type="similarity">
    <text evidence="1 5">Belongs to the iron/ascorbate-dependent oxidoreductase family.</text>
</comment>
<dbReference type="Pfam" id="PF03171">
    <property type="entry name" value="2OG-FeII_Oxy"/>
    <property type="match status" value="1"/>
</dbReference>
<dbReference type="PROSITE" id="PS51471">
    <property type="entry name" value="FE2OG_OXY"/>
    <property type="match status" value="1"/>
</dbReference>
<dbReference type="KEGG" id="sbi:8059692"/>
<proteinExistence type="inferred from homology"/>
<dbReference type="OrthoDB" id="406156at2759"/>
<keyword evidence="2 5" id="KW-0479">Metal-binding</keyword>
<evidence type="ECO:0000256" key="2">
    <source>
        <dbReference type="ARBA" id="ARBA00022723"/>
    </source>
</evidence>
<evidence type="ECO:0000313" key="7">
    <source>
        <dbReference type="EMBL" id="KAG0535521.1"/>
    </source>
</evidence>
<keyword evidence="4 5" id="KW-0408">Iron</keyword>
<evidence type="ECO:0000259" key="6">
    <source>
        <dbReference type="PROSITE" id="PS51471"/>
    </source>
</evidence>
<sequence>MAEPLSNGAVYHSVPESYVLPEHKRPGSSPPSCSAAAIPVVDLGGDDTDRMAEQIVAAGREFGFFQVINHGVPEDVMRAMMSAAEEFFKLPTEEKMAHYSTDSTKLPRFHTSVGKEQEQLLYWRDCLKIGCYPFEEFRRQWPDKPAGLGAALEPYTAAVRGVALRVLRLAASGLGLADEAHFEAGEVTAGPVIMNVNHYVACPEPSLTLGIAPHCDPNVVTVLMDNGVRGLQARRRHGHQGNGEGGGGWVDVDPPPGALIVNFGHQMEVVTNGRVRAGEHRAVTNARAPRTSVAAFVMPAMGCVVSPAPEMVAEGEAPLLRPYTYQEFVGVYTAANGDRDAVLARLQNNNG</sequence>
<organism evidence="7 8">
    <name type="scientific">Sorghum bicolor</name>
    <name type="common">Sorghum</name>
    <name type="synonym">Sorghum vulgare</name>
    <dbReference type="NCBI Taxonomy" id="4558"/>
    <lineage>
        <taxon>Eukaryota</taxon>
        <taxon>Viridiplantae</taxon>
        <taxon>Streptophyta</taxon>
        <taxon>Embryophyta</taxon>
        <taxon>Tracheophyta</taxon>
        <taxon>Spermatophyta</taxon>
        <taxon>Magnoliopsida</taxon>
        <taxon>Liliopsida</taxon>
        <taxon>Poales</taxon>
        <taxon>Poaceae</taxon>
        <taxon>PACMAD clade</taxon>
        <taxon>Panicoideae</taxon>
        <taxon>Andropogonodae</taxon>
        <taxon>Andropogoneae</taxon>
        <taxon>Sorghinae</taxon>
        <taxon>Sorghum</taxon>
    </lineage>
</organism>
<dbReference type="InterPro" id="IPR050295">
    <property type="entry name" value="Plant_2OG-oxidoreductases"/>
</dbReference>
<dbReference type="Gene3D" id="2.60.120.330">
    <property type="entry name" value="B-lactam Antibiotic, Isopenicillin N Synthase, Chain"/>
    <property type="match status" value="1"/>
</dbReference>
<comment type="caution">
    <text evidence="7">The sequence shown here is derived from an EMBL/GenBank/DDBJ whole genome shotgun (WGS) entry which is preliminary data.</text>
</comment>
<reference evidence="7" key="2">
    <citation type="submission" date="2020-10" db="EMBL/GenBank/DDBJ databases">
        <authorList>
            <person name="Cooper E.A."/>
            <person name="Brenton Z.W."/>
            <person name="Flinn B.S."/>
            <person name="Jenkins J."/>
            <person name="Shu S."/>
            <person name="Flowers D."/>
            <person name="Luo F."/>
            <person name="Wang Y."/>
            <person name="Xia P."/>
            <person name="Barry K."/>
            <person name="Daum C."/>
            <person name="Lipzen A."/>
            <person name="Yoshinaga Y."/>
            <person name="Schmutz J."/>
            <person name="Saski C."/>
            <person name="Vermerris W."/>
            <person name="Kresovich S."/>
        </authorList>
    </citation>
    <scope>NUCLEOTIDE SEQUENCE</scope>
</reference>
<evidence type="ECO:0000256" key="1">
    <source>
        <dbReference type="ARBA" id="ARBA00008056"/>
    </source>
</evidence>
<evidence type="ECO:0000256" key="3">
    <source>
        <dbReference type="ARBA" id="ARBA00023002"/>
    </source>
</evidence>
<dbReference type="EMBL" id="CM027683">
    <property type="protein sequence ID" value="KAG0535521.1"/>
    <property type="molecule type" value="Genomic_DNA"/>
</dbReference>
<reference evidence="7" key="1">
    <citation type="journal article" date="2019" name="BMC Genomics">
        <title>A new reference genome for Sorghum bicolor reveals high levels of sequence similarity between sweet and grain genotypes: implications for the genetics of sugar metabolism.</title>
        <authorList>
            <person name="Cooper E.A."/>
            <person name="Brenton Z.W."/>
            <person name="Flinn B.S."/>
            <person name="Jenkins J."/>
            <person name="Shu S."/>
            <person name="Flowers D."/>
            <person name="Luo F."/>
            <person name="Wang Y."/>
            <person name="Xia P."/>
            <person name="Barry K."/>
            <person name="Daum C."/>
            <person name="Lipzen A."/>
            <person name="Yoshinaga Y."/>
            <person name="Schmutz J."/>
            <person name="Saski C."/>
            <person name="Vermerris W."/>
            <person name="Kresovich S."/>
        </authorList>
    </citation>
    <scope>NUCLEOTIDE SEQUENCE</scope>
</reference>
<evidence type="ECO:0000256" key="5">
    <source>
        <dbReference type="RuleBase" id="RU003682"/>
    </source>
</evidence>
<evidence type="ECO:0000313" key="8">
    <source>
        <dbReference type="Proteomes" id="UP000807115"/>
    </source>
</evidence>
<dbReference type="AlphaFoldDB" id="A0A921RA61"/>
<dbReference type="SUPFAM" id="SSF51197">
    <property type="entry name" value="Clavaminate synthase-like"/>
    <property type="match status" value="1"/>
</dbReference>
<feature type="domain" description="Fe2OG dioxygenase" evidence="6">
    <location>
        <begin position="188"/>
        <end position="299"/>
    </location>
</feature>
<dbReference type="OMA" id="PHCDPNV"/>
<gene>
    <name evidence="7" type="ORF">BDA96_04G372900</name>
</gene>
<dbReference type="PANTHER" id="PTHR47991">
    <property type="entry name" value="OXOGLUTARATE/IRON-DEPENDENT DIOXYGENASE"/>
    <property type="match status" value="1"/>
</dbReference>
<protein>
    <recommendedName>
        <fullName evidence="6">Fe2OG dioxygenase domain-containing protein</fullName>
    </recommendedName>
</protein>
<keyword evidence="3 5" id="KW-0560">Oxidoreductase</keyword>
<evidence type="ECO:0000256" key="4">
    <source>
        <dbReference type="ARBA" id="ARBA00023004"/>
    </source>
</evidence>
<dbReference type="InterPro" id="IPR005123">
    <property type="entry name" value="Oxoglu/Fe-dep_dioxygenase_dom"/>
</dbReference>
<dbReference type="Gramene" id="EES06032">
    <property type="protein sequence ID" value="EES06032"/>
    <property type="gene ID" value="SORBI_3004G348400"/>
</dbReference>
<dbReference type="InterPro" id="IPR027443">
    <property type="entry name" value="IPNS-like_sf"/>
</dbReference>
<dbReference type="GO" id="GO:0016491">
    <property type="term" value="F:oxidoreductase activity"/>
    <property type="evidence" value="ECO:0007669"/>
    <property type="project" value="UniProtKB-KW"/>
</dbReference>
<accession>A0A921RA61</accession>
<name>A0A921RA61_SORBI</name>
<dbReference type="InterPro" id="IPR026992">
    <property type="entry name" value="DIOX_N"/>
</dbReference>